<dbReference type="SUPFAM" id="SSF56935">
    <property type="entry name" value="Porins"/>
    <property type="match status" value="1"/>
</dbReference>
<evidence type="ECO:0000256" key="9">
    <source>
        <dbReference type="PROSITE-ProRule" id="PRU01360"/>
    </source>
</evidence>
<keyword evidence="14" id="KW-0675">Receptor</keyword>
<keyword evidence="7 9" id="KW-0472">Membrane</keyword>
<dbReference type="RefSeq" id="WP_077462212.1">
    <property type="nucleotide sequence ID" value="NZ_MLAA01000001.1"/>
</dbReference>
<keyword evidence="11" id="KW-0732">Signal</keyword>
<evidence type="ECO:0000256" key="3">
    <source>
        <dbReference type="ARBA" id="ARBA00022448"/>
    </source>
</evidence>
<dbReference type="InterPro" id="IPR036942">
    <property type="entry name" value="Beta-barrel_TonB_sf"/>
</dbReference>
<keyword evidence="3 9" id="KW-0813">Transport</keyword>
<evidence type="ECO:0000259" key="12">
    <source>
        <dbReference type="Pfam" id="PF00593"/>
    </source>
</evidence>
<dbReference type="InterPro" id="IPR011276">
    <property type="entry name" value="TonB_haem/Hb_rcpt"/>
</dbReference>
<name>A0ABX3L165_9PAST</name>
<dbReference type="PROSITE" id="PS52016">
    <property type="entry name" value="TONB_DEPENDENT_REC_3"/>
    <property type="match status" value="1"/>
</dbReference>
<dbReference type="Pfam" id="PF07715">
    <property type="entry name" value="Plug"/>
    <property type="match status" value="1"/>
</dbReference>
<gene>
    <name evidence="14" type="ORF">BKG89_00350</name>
</gene>
<dbReference type="InterPro" id="IPR037066">
    <property type="entry name" value="Plug_dom_sf"/>
</dbReference>
<feature type="chain" id="PRO_5045343261" evidence="11">
    <location>
        <begin position="22"/>
        <end position="670"/>
    </location>
</feature>
<keyword evidence="4 9" id="KW-1134">Transmembrane beta strand</keyword>
<dbReference type="Proteomes" id="UP000188820">
    <property type="component" value="Unassembled WGS sequence"/>
</dbReference>
<dbReference type="NCBIfam" id="TIGR01785">
    <property type="entry name" value="TonB-hemin"/>
    <property type="match status" value="1"/>
</dbReference>
<evidence type="ECO:0000256" key="7">
    <source>
        <dbReference type="ARBA" id="ARBA00023136"/>
    </source>
</evidence>
<comment type="subcellular location">
    <subcellularLocation>
        <location evidence="1 9">Cell outer membrane</location>
        <topology evidence="1 9">Multi-pass membrane protein</topology>
    </subcellularLocation>
</comment>
<evidence type="ECO:0000259" key="13">
    <source>
        <dbReference type="Pfam" id="PF07715"/>
    </source>
</evidence>
<feature type="domain" description="TonB-dependent receptor-like beta-barrel" evidence="12">
    <location>
        <begin position="248"/>
        <end position="638"/>
    </location>
</feature>
<sequence length="670" mass="74409">MKKIPFSLSPLVAFIAFSVQANSSTLDTIDVVSDNYSPQVSNVGAKGLTKVRQPTKMSDVLRGVPGVNVNGARSTVERYNIRGVSEEYLTVTIDGARQNGYAFHHAGNYGIDPEILKRVDIDVGSNSVVAGAGSLGGSIKFETIDAADMLEEGQNFGGKLKYGWGSNGNSHQGAATLYGRTDKLDLLGYFNYRHQQDGKDGNGLKNANKGHLQNYLFKAKYNISPEQWLKFSAERYTNTALSCFRANMNMCLGELPPLGSPNYNTANHSRAYTELQRKTYTLSYGYKPNNNPLINVKANIYNTETQVSSMGRQQTNIRTVGGTLSNSSDVNLGDTHHAILFGGEYFNTKSKALDNSPNSYEAKVDSTSLYVEDQISLGNLIITPGLRYDYHKARLSPTFDKSYQRISKALGLKYFVTDELMLFANYTELFKGPDAGEVTLRGSRNYSPSLEAIRGDNKEAGFNFAKDNLFSNDDSFSITAKYFHTDYDNLNKNISLGNMSGYQTVGPVQLKGIEASAKYHYGNLTTGLSYARARSKQTSDIGSQIKGTSGYVAFPDTGDRYTFHLSYFIPRQQVELGWNTMWVRGLNTYEELNVGSRRNPLWFAGYSYKQSYSVSNAYISWSPVQAKGLEMTFGVDNIFNKAYKDQSTQYYSSADLDPGRNYKLSIAYKF</sequence>
<dbReference type="EMBL" id="MLAA01000001">
    <property type="protein sequence ID" value="OOF71515.1"/>
    <property type="molecule type" value="Genomic_DNA"/>
</dbReference>
<evidence type="ECO:0000313" key="14">
    <source>
        <dbReference type="EMBL" id="OOF71515.1"/>
    </source>
</evidence>
<dbReference type="PANTHER" id="PTHR30069">
    <property type="entry name" value="TONB-DEPENDENT OUTER MEMBRANE RECEPTOR"/>
    <property type="match status" value="1"/>
</dbReference>
<dbReference type="Gene3D" id="2.40.170.20">
    <property type="entry name" value="TonB-dependent receptor, beta-barrel domain"/>
    <property type="match status" value="1"/>
</dbReference>
<evidence type="ECO:0000256" key="6">
    <source>
        <dbReference type="ARBA" id="ARBA00023077"/>
    </source>
</evidence>
<evidence type="ECO:0000256" key="10">
    <source>
        <dbReference type="RuleBase" id="RU003357"/>
    </source>
</evidence>
<keyword evidence="5 9" id="KW-0812">Transmembrane</keyword>
<reference evidence="14 15" key="1">
    <citation type="submission" date="2016-10" db="EMBL/GenBank/DDBJ databases">
        <title>Rodentibacter gen. nov. and new species.</title>
        <authorList>
            <person name="Christensen H."/>
        </authorList>
    </citation>
    <scope>NUCLEOTIDE SEQUENCE [LARGE SCALE GENOMIC DNA]</scope>
    <source>
        <strain evidence="14 15">1998236014</strain>
    </source>
</reference>
<dbReference type="InterPro" id="IPR000531">
    <property type="entry name" value="Beta-barrel_TonB"/>
</dbReference>
<evidence type="ECO:0000256" key="5">
    <source>
        <dbReference type="ARBA" id="ARBA00022692"/>
    </source>
</evidence>
<dbReference type="CDD" id="cd01347">
    <property type="entry name" value="ligand_gated_channel"/>
    <property type="match status" value="1"/>
</dbReference>
<dbReference type="InterPro" id="IPR039426">
    <property type="entry name" value="TonB-dep_rcpt-like"/>
</dbReference>
<evidence type="ECO:0000256" key="2">
    <source>
        <dbReference type="ARBA" id="ARBA00009810"/>
    </source>
</evidence>
<evidence type="ECO:0000313" key="15">
    <source>
        <dbReference type="Proteomes" id="UP000188820"/>
    </source>
</evidence>
<feature type="signal peptide" evidence="11">
    <location>
        <begin position="1"/>
        <end position="21"/>
    </location>
</feature>
<evidence type="ECO:0000256" key="1">
    <source>
        <dbReference type="ARBA" id="ARBA00004571"/>
    </source>
</evidence>
<dbReference type="PANTHER" id="PTHR30069:SF41">
    <property type="entry name" value="HEME_HEMOPEXIN UTILIZATION PROTEIN C"/>
    <property type="match status" value="1"/>
</dbReference>
<dbReference type="InterPro" id="IPR012910">
    <property type="entry name" value="Plug_dom"/>
</dbReference>
<proteinExistence type="inferred from homology"/>
<protein>
    <submittedName>
        <fullName evidence="14">TonB-dependent receptor</fullName>
    </submittedName>
</protein>
<comment type="similarity">
    <text evidence="2 9 10">Belongs to the TonB-dependent receptor family.</text>
</comment>
<evidence type="ECO:0000256" key="8">
    <source>
        <dbReference type="ARBA" id="ARBA00023237"/>
    </source>
</evidence>
<organism evidence="14 15">
    <name type="scientific">Rodentibacter caecimuris</name>
    <dbReference type="NCBI Taxonomy" id="1796644"/>
    <lineage>
        <taxon>Bacteria</taxon>
        <taxon>Pseudomonadati</taxon>
        <taxon>Pseudomonadota</taxon>
        <taxon>Gammaproteobacteria</taxon>
        <taxon>Pasteurellales</taxon>
        <taxon>Pasteurellaceae</taxon>
        <taxon>Rodentibacter</taxon>
    </lineage>
</organism>
<dbReference type="Pfam" id="PF00593">
    <property type="entry name" value="TonB_dep_Rec_b-barrel"/>
    <property type="match status" value="1"/>
</dbReference>
<keyword evidence="15" id="KW-1185">Reference proteome</keyword>
<evidence type="ECO:0000256" key="11">
    <source>
        <dbReference type="SAM" id="SignalP"/>
    </source>
</evidence>
<comment type="caution">
    <text evidence="14">The sequence shown here is derived from an EMBL/GenBank/DDBJ whole genome shotgun (WGS) entry which is preliminary data.</text>
</comment>
<feature type="domain" description="TonB-dependent receptor plug" evidence="13">
    <location>
        <begin position="39"/>
        <end position="137"/>
    </location>
</feature>
<evidence type="ECO:0000256" key="4">
    <source>
        <dbReference type="ARBA" id="ARBA00022452"/>
    </source>
</evidence>
<dbReference type="Gene3D" id="2.170.130.10">
    <property type="entry name" value="TonB-dependent receptor, plug domain"/>
    <property type="match status" value="1"/>
</dbReference>
<accession>A0ABX3L165</accession>
<keyword evidence="8 9" id="KW-0998">Cell outer membrane</keyword>
<keyword evidence="6 10" id="KW-0798">TonB box</keyword>